<dbReference type="PROSITE" id="PS51918">
    <property type="entry name" value="RADICAL_SAM"/>
    <property type="match status" value="1"/>
</dbReference>
<proteinExistence type="predicted"/>
<dbReference type="InterPro" id="IPR058240">
    <property type="entry name" value="rSAM_sf"/>
</dbReference>
<dbReference type="PANTHER" id="PTHR43020:SF2">
    <property type="entry name" value="MITOCHONDRIAL TRNA METHYLTHIOTRANSFERASE CDK5RAP1"/>
    <property type="match status" value="1"/>
</dbReference>
<dbReference type="Gene3D" id="3.80.30.20">
    <property type="entry name" value="tm_1862 like domain"/>
    <property type="match status" value="1"/>
</dbReference>
<feature type="non-terminal residue" evidence="2">
    <location>
        <position position="1"/>
    </location>
</feature>
<evidence type="ECO:0000313" key="3">
    <source>
        <dbReference type="Proteomes" id="UP001365781"/>
    </source>
</evidence>
<feature type="non-terminal residue" evidence="2">
    <location>
        <position position="86"/>
    </location>
</feature>
<accession>A0ABU8GW18</accession>
<gene>
    <name evidence="2" type="ORF">WB403_50720</name>
</gene>
<dbReference type="InterPro" id="IPR007197">
    <property type="entry name" value="rSAM"/>
</dbReference>
<dbReference type="PANTHER" id="PTHR43020">
    <property type="entry name" value="CDK5 REGULATORY SUBUNIT-ASSOCIATED PROTEIN 1"/>
    <property type="match status" value="1"/>
</dbReference>
<sequence>DCYGKLPKLVSHLHLPVQSGADRVLAAMKRGYTGLEYKSIIRKLRALRPDLCLSSDFIVGFPGETEADFEQTLKLVKDMEVDFSYV</sequence>
<evidence type="ECO:0000313" key="2">
    <source>
        <dbReference type="EMBL" id="MEI5617386.1"/>
    </source>
</evidence>
<evidence type="ECO:0000259" key="1">
    <source>
        <dbReference type="PROSITE" id="PS51918"/>
    </source>
</evidence>
<feature type="domain" description="Radical SAM core" evidence="1">
    <location>
        <begin position="1"/>
        <end position="86"/>
    </location>
</feature>
<comment type="caution">
    <text evidence="2">The sequence shown here is derived from an EMBL/GenBank/DDBJ whole genome shotgun (WGS) entry which is preliminary data.</text>
</comment>
<dbReference type="SUPFAM" id="SSF102114">
    <property type="entry name" value="Radical SAM enzymes"/>
    <property type="match status" value="1"/>
</dbReference>
<dbReference type="Proteomes" id="UP001365781">
    <property type="component" value="Unassembled WGS sequence"/>
</dbReference>
<protein>
    <submittedName>
        <fullName evidence="2">Radical SAM protein</fullName>
    </submittedName>
</protein>
<dbReference type="Pfam" id="PF04055">
    <property type="entry name" value="Radical_SAM"/>
    <property type="match status" value="1"/>
</dbReference>
<dbReference type="InterPro" id="IPR023404">
    <property type="entry name" value="rSAM_horseshoe"/>
</dbReference>
<organism evidence="2 3">
    <name type="scientific">Streptomyces brasiliscabiei</name>
    <dbReference type="NCBI Taxonomy" id="2736302"/>
    <lineage>
        <taxon>Bacteria</taxon>
        <taxon>Bacillati</taxon>
        <taxon>Actinomycetota</taxon>
        <taxon>Actinomycetes</taxon>
        <taxon>Kitasatosporales</taxon>
        <taxon>Streptomycetaceae</taxon>
        <taxon>Streptomyces</taxon>
    </lineage>
</organism>
<reference evidence="2 3" key="1">
    <citation type="submission" date="2024-03" db="EMBL/GenBank/DDBJ databases">
        <title>First Report of Pectobacterium brasiliscabiei causing potato scab in china.</title>
        <authorList>
            <person name="Handique U."/>
        </authorList>
    </citation>
    <scope>NUCLEOTIDE SEQUENCE [LARGE SCALE GENOMIC DNA]</scope>
    <source>
        <strain evidence="2 3">ZRIMU1503</strain>
    </source>
</reference>
<keyword evidence="3" id="KW-1185">Reference proteome</keyword>
<name>A0ABU8GW18_9ACTN</name>
<dbReference type="EMBL" id="JBBAYM010000564">
    <property type="protein sequence ID" value="MEI5617386.1"/>
    <property type="molecule type" value="Genomic_DNA"/>
</dbReference>